<evidence type="ECO:0000313" key="4">
    <source>
        <dbReference type="Proteomes" id="UP000694864"/>
    </source>
</evidence>
<feature type="compositionally biased region" description="Polar residues" evidence="2">
    <location>
        <begin position="288"/>
        <end position="298"/>
    </location>
</feature>
<sequence length="603" mass="68697">MERGQRKGTTSLIKSDTDKEIRKSDKQERQCAECEGFGHYKSECTNNKRKSSLQCYGCKGYGHTKFDCPSRENKQKSYITWSESDSDEEVSKGEVLNSFVALLGVIEEDEEDEVVLENKDIDEKVESDSDGQEADLSVEDQIELLIKTVLQNTQDNTQLTSERDTLQLHIAMITKELSEEKAKTLRLEKQLEEQLKNIRMLNKGTKDLDTLLNARRSSNLKWGLGYQGTNTNTTTQFVKGMGSEPRLNEKKFSTTTRPYDQHYVKQNPRIPRMRMQPDLSTRPPYASSGFQQTTQRPNRVSRLVQRGEFYPAVRRNTQGYVRKDDLYCQVAFTAERTEVDQAKKVAFTAERTEVDQAKWYFDSECSRHMTGALDNLSHLEDVAGGRVTFGDGGKGTIRGKGTTSGESQPHLKDVFLVEGLKANLISISQLCDEGLDVTFTKKGCKAVDQQGSVRLRGRRSGNNCYMWKSSMQCFNTTTELDTELWHQKLGHLNIRTMIKLANQEVVRGIPKLKGDPHFICGHCNKGKQVKASHGPVADIRTSHALQLVHMDMMGPIQVQSISRLRFIFVMVDDFTRYTWVRFLREKSDALECFRILALQIKSE</sequence>
<evidence type="ECO:0000256" key="1">
    <source>
        <dbReference type="ARBA" id="ARBA00022670"/>
    </source>
</evidence>
<protein>
    <submittedName>
        <fullName evidence="5">Uncharacterized protein LOC104743646</fullName>
    </submittedName>
</protein>
<feature type="compositionally biased region" description="Basic and acidic residues" evidence="2">
    <location>
        <begin position="15"/>
        <end position="26"/>
    </location>
</feature>
<dbReference type="Gene3D" id="4.10.60.10">
    <property type="entry name" value="Zinc finger, CCHC-type"/>
    <property type="match status" value="1"/>
</dbReference>
<organism evidence="4 5">
    <name type="scientific">Camelina sativa</name>
    <name type="common">False flax</name>
    <name type="synonym">Myagrum sativum</name>
    <dbReference type="NCBI Taxonomy" id="90675"/>
    <lineage>
        <taxon>Eukaryota</taxon>
        <taxon>Viridiplantae</taxon>
        <taxon>Streptophyta</taxon>
        <taxon>Embryophyta</taxon>
        <taxon>Tracheophyta</taxon>
        <taxon>Spermatophyta</taxon>
        <taxon>Magnoliopsida</taxon>
        <taxon>eudicotyledons</taxon>
        <taxon>Gunneridae</taxon>
        <taxon>Pentapetalae</taxon>
        <taxon>rosids</taxon>
        <taxon>malvids</taxon>
        <taxon>Brassicales</taxon>
        <taxon>Brassicaceae</taxon>
        <taxon>Camelineae</taxon>
        <taxon>Camelina</taxon>
    </lineage>
</organism>
<dbReference type="InterPro" id="IPR025724">
    <property type="entry name" value="GAG-pre-integrase_dom"/>
</dbReference>
<dbReference type="InterPro" id="IPR039537">
    <property type="entry name" value="Retrotran_Ty1/copia-like"/>
</dbReference>
<dbReference type="SMART" id="SM00343">
    <property type="entry name" value="ZnF_C2HC"/>
    <property type="match status" value="2"/>
</dbReference>
<feature type="domain" description="CCHC-type" evidence="3">
    <location>
        <begin position="30"/>
        <end position="46"/>
    </location>
</feature>
<keyword evidence="1" id="KW-0645">Protease</keyword>
<dbReference type="InterPro" id="IPR001878">
    <property type="entry name" value="Znf_CCHC"/>
</dbReference>
<dbReference type="Gene3D" id="3.30.420.10">
    <property type="entry name" value="Ribonuclease H-like superfamily/Ribonuclease H"/>
    <property type="match status" value="1"/>
</dbReference>
<dbReference type="PANTHER" id="PTHR42648">
    <property type="entry name" value="TRANSPOSASE, PUTATIVE-RELATED"/>
    <property type="match status" value="1"/>
</dbReference>
<keyword evidence="4" id="KW-1185">Reference proteome</keyword>
<dbReference type="Pfam" id="PF22936">
    <property type="entry name" value="Pol_BBD"/>
    <property type="match status" value="1"/>
</dbReference>
<dbReference type="Proteomes" id="UP000694864">
    <property type="component" value="Chromosome 14"/>
</dbReference>
<reference evidence="4" key="1">
    <citation type="journal article" date="2014" name="Nat. Commun.">
        <title>The emerging biofuel crop Camelina sativa retains a highly undifferentiated hexaploid genome structure.</title>
        <authorList>
            <person name="Kagale S."/>
            <person name="Koh C."/>
            <person name="Nixon J."/>
            <person name="Bollina V."/>
            <person name="Clarke W.E."/>
            <person name="Tuteja R."/>
            <person name="Spillane C."/>
            <person name="Robinson S.J."/>
            <person name="Links M.G."/>
            <person name="Clarke C."/>
            <person name="Higgins E.E."/>
            <person name="Huebert T."/>
            <person name="Sharpe A.G."/>
            <person name="Parkin I.A."/>
        </authorList>
    </citation>
    <scope>NUCLEOTIDE SEQUENCE [LARGE SCALE GENOMIC DNA]</scope>
    <source>
        <strain evidence="4">cv. DH55</strain>
    </source>
</reference>
<dbReference type="Pfam" id="PF13976">
    <property type="entry name" value="gag_pre-integrs"/>
    <property type="match status" value="1"/>
</dbReference>
<keyword evidence="1" id="KW-0378">Hydrolase</keyword>
<proteinExistence type="predicted"/>
<feature type="region of interest" description="Disordered" evidence="2">
    <location>
        <begin position="274"/>
        <end position="298"/>
    </location>
</feature>
<name>A0ABM0VYC4_CAMSA</name>
<accession>A0ABM0VYC4</accession>
<dbReference type="InterPro" id="IPR054722">
    <property type="entry name" value="PolX-like_BBD"/>
</dbReference>
<dbReference type="InterPro" id="IPR012337">
    <property type="entry name" value="RNaseH-like_sf"/>
</dbReference>
<gene>
    <name evidence="5" type="primary">LOC104743646</name>
</gene>
<evidence type="ECO:0000259" key="3">
    <source>
        <dbReference type="SMART" id="SM00343"/>
    </source>
</evidence>
<dbReference type="RefSeq" id="XP_010463002.1">
    <property type="nucleotide sequence ID" value="XM_010464700.1"/>
</dbReference>
<dbReference type="SUPFAM" id="SSF57756">
    <property type="entry name" value="Retrovirus zinc finger-like domains"/>
    <property type="match status" value="1"/>
</dbReference>
<reference evidence="5" key="2">
    <citation type="submission" date="2025-08" db="UniProtKB">
        <authorList>
            <consortium name="RefSeq"/>
        </authorList>
    </citation>
    <scope>IDENTIFICATION</scope>
    <source>
        <tissue evidence="5">Leaf</tissue>
    </source>
</reference>
<evidence type="ECO:0000313" key="5">
    <source>
        <dbReference type="RefSeq" id="XP_010463002.1"/>
    </source>
</evidence>
<dbReference type="GeneID" id="104743646"/>
<dbReference type="PANTHER" id="PTHR42648:SF21">
    <property type="entry name" value="CYSTEINE-RICH RLK (RECEPTOR-LIKE PROTEIN KINASE) 8"/>
    <property type="match status" value="1"/>
</dbReference>
<dbReference type="InterPro" id="IPR036397">
    <property type="entry name" value="RNaseH_sf"/>
</dbReference>
<dbReference type="InterPro" id="IPR036875">
    <property type="entry name" value="Znf_CCHC_sf"/>
</dbReference>
<evidence type="ECO:0000256" key="2">
    <source>
        <dbReference type="SAM" id="MobiDB-lite"/>
    </source>
</evidence>
<feature type="domain" description="CCHC-type" evidence="3">
    <location>
        <begin position="54"/>
        <end position="70"/>
    </location>
</feature>
<feature type="region of interest" description="Disordered" evidence="2">
    <location>
        <begin position="1"/>
        <end position="26"/>
    </location>
</feature>
<dbReference type="SUPFAM" id="SSF53098">
    <property type="entry name" value="Ribonuclease H-like"/>
    <property type="match status" value="1"/>
</dbReference>